<evidence type="ECO:0008006" key="4">
    <source>
        <dbReference type="Google" id="ProtNLM"/>
    </source>
</evidence>
<keyword evidence="3" id="KW-1185">Reference proteome</keyword>
<sequence>MAEAEVEELKEKLAIAEVELEVMKEEQEGLEERAATEPEKGSLAYIQLEKQNERLKEALMKLRDMTQENDLDQRRRITEMERDMVGLDDLQSNYDSTLIKLTNAEQQVEDLKLQLDDAL</sequence>
<accession>A0ABR3EHM2</accession>
<evidence type="ECO:0000313" key="2">
    <source>
        <dbReference type="EMBL" id="KAL0562374.1"/>
    </source>
</evidence>
<protein>
    <recommendedName>
        <fullName evidence="4">Tropomyosin</fullName>
    </recommendedName>
</protein>
<dbReference type="Proteomes" id="UP001465976">
    <property type="component" value="Unassembled WGS sequence"/>
</dbReference>
<feature type="non-terminal residue" evidence="2">
    <location>
        <position position="119"/>
    </location>
</feature>
<proteinExistence type="predicted"/>
<keyword evidence="1" id="KW-0175">Coiled coil</keyword>
<name>A0ABR3EHM2_9AGAR</name>
<organism evidence="2 3">
    <name type="scientific">Marasmius crinis-equi</name>
    <dbReference type="NCBI Taxonomy" id="585013"/>
    <lineage>
        <taxon>Eukaryota</taxon>
        <taxon>Fungi</taxon>
        <taxon>Dikarya</taxon>
        <taxon>Basidiomycota</taxon>
        <taxon>Agaricomycotina</taxon>
        <taxon>Agaricomycetes</taxon>
        <taxon>Agaricomycetidae</taxon>
        <taxon>Agaricales</taxon>
        <taxon>Marasmiineae</taxon>
        <taxon>Marasmiaceae</taxon>
        <taxon>Marasmius</taxon>
    </lineage>
</organism>
<comment type="caution">
    <text evidence="2">The sequence shown here is derived from an EMBL/GenBank/DDBJ whole genome shotgun (WGS) entry which is preliminary data.</text>
</comment>
<evidence type="ECO:0000313" key="3">
    <source>
        <dbReference type="Proteomes" id="UP001465976"/>
    </source>
</evidence>
<dbReference type="EMBL" id="JBAHYK010006027">
    <property type="protein sequence ID" value="KAL0562374.1"/>
    <property type="molecule type" value="Genomic_DNA"/>
</dbReference>
<evidence type="ECO:0000256" key="1">
    <source>
        <dbReference type="SAM" id="Coils"/>
    </source>
</evidence>
<dbReference type="SUPFAM" id="SSF57997">
    <property type="entry name" value="Tropomyosin"/>
    <property type="match status" value="1"/>
</dbReference>
<reference evidence="2 3" key="1">
    <citation type="submission" date="2024-02" db="EMBL/GenBank/DDBJ databases">
        <title>A draft genome for the cacao thread blight pathogen Marasmius crinis-equi.</title>
        <authorList>
            <person name="Cohen S.P."/>
            <person name="Baruah I.K."/>
            <person name="Amoako-Attah I."/>
            <person name="Bukari Y."/>
            <person name="Meinhardt L.W."/>
            <person name="Bailey B.A."/>
        </authorList>
    </citation>
    <scope>NUCLEOTIDE SEQUENCE [LARGE SCALE GENOMIC DNA]</scope>
    <source>
        <strain evidence="2 3">GH-76</strain>
    </source>
</reference>
<gene>
    <name evidence="2" type="ORF">V5O48_019713</name>
</gene>
<feature type="coiled-coil region" evidence="1">
    <location>
        <begin position="6"/>
        <end position="114"/>
    </location>
</feature>